<name>A0A2K0W2Z6_GIBNY</name>
<evidence type="ECO:0000313" key="4">
    <source>
        <dbReference type="Proteomes" id="UP000236664"/>
    </source>
</evidence>
<evidence type="ECO:0000313" key="3">
    <source>
        <dbReference type="EMBL" id="PNP76647.1"/>
    </source>
</evidence>
<protein>
    <submittedName>
        <fullName evidence="3">Uncharacterized protein</fullName>
    </submittedName>
</protein>
<feature type="compositionally biased region" description="Basic and acidic residues" evidence="2">
    <location>
        <begin position="1"/>
        <end position="28"/>
    </location>
</feature>
<dbReference type="AlphaFoldDB" id="A0A2K0W2Z6"/>
<dbReference type="EMBL" id="MTQA01000141">
    <property type="protein sequence ID" value="PNP76647.1"/>
    <property type="molecule type" value="Genomic_DNA"/>
</dbReference>
<sequence>MTIDEAPKDDSKKGRGDDKKGTETDKQHDKSKHKRSWNLLIKPDKWENIYGIENVMMKDAELKASFEEGNFCSTVKLELSAELKLGDGTFKVQGQISRDDNFVKAEMKLKLSSKKSREEKTTRKALELNGKVTFNEHSSAVRSLAFGSKGVTVQGGISDVKIPNTEIMIKKAGLEIFFRFKSKKIEEKPDEKSGDDKRESDPTGENEPEMPGKVQDGDVEAKSLVKSSDKNVDRARKRPTIKLTAATLGLEEAHARKAVDEELRHAGKAIMDLPAFRSIETGINEAARKIGQFGKAIDGLVNRGLGAYLEEMLKDEREGLNRQIILLEALMKKTEELEAACKEARRLLTRRSRDSHRNKKPRGRRLLSFTRRSRCCLRDIST</sequence>
<feature type="compositionally biased region" description="Basic and acidic residues" evidence="2">
    <location>
        <begin position="187"/>
        <end position="201"/>
    </location>
</feature>
<evidence type="ECO:0000256" key="1">
    <source>
        <dbReference type="SAM" id="Coils"/>
    </source>
</evidence>
<reference evidence="3 4" key="1">
    <citation type="submission" date="2017-06" db="EMBL/GenBank/DDBJ databases">
        <title>Genome of Fusarium nygamai isolate CS10214.</title>
        <authorList>
            <person name="Gardiner D.M."/>
            <person name="Obanor F."/>
            <person name="Kazan K."/>
        </authorList>
    </citation>
    <scope>NUCLEOTIDE SEQUENCE [LARGE SCALE GENOMIC DNA]</scope>
    <source>
        <strain evidence="3 4">CS10214</strain>
    </source>
</reference>
<gene>
    <name evidence="3" type="ORF">FNYG_10066</name>
</gene>
<dbReference type="OrthoDB" id="3219467at2759"/>
<comment type="caution">
    <text evidence="3">The sequence shown here is derived from an EMBL/GenBank/DDBJ whole genome shotgun (WGS) entry which is preliminary data.</text>
</comment>
<keyword evidence="1" id="KW-0175">Coiled coil</keyword>
<organism evidence="3 4">
    <name type="scientific">Gibberella nygamai</name>
    <name type="common">Bean root rot disease fungus</name>
    <name type="synonym">Fusarium nygamai</name>
    <dbReference type="NCBI Taxonomy" id="42673"/>
    <lineage>
        <taxon>Eukaryota</taxon>
        <taxon>Fungi</taxon>
        <taxon>Dikarya</taxon>
        <taxon>Ascomycota</taxon>
        <taxon>Pezizomycotina</taxon>
        <taxon>Sordariomycetes</taxon>
        <taxon>Hypocreomycetidae</taxon>
        <taxon>Hypocreales</taxon>
        <taxon>Nectriaceae</taxon>
        <taxon>Fusarium</taxon>
        <taxon>Fusarium fujikuroi species complex</taxon>
    </lineage>
</organism>
<dbReference type="Proteomes" id="UP000236664">
    <property type="component" value="Unassembled WGS sequence"/>
</dbReference>
<feature type="compositionally biased region" description="Basic and acidic residues" evidence="2">
    <location>
        <begin position="215"/>
        <end position="234"/>
    </location>
</feature>
<accession>A0A2K0W2Z6</accession>
<dbReference type="STRING" id="42673.A0A2K0W2Z6"/>
<feature type="region of interest" description="Disordered" evidence="2">
    <location>
        <begin position="187"/>
        <end position="238"/>
    </location>
</feature>
<proteinExistence type="predicted"/>
<feature type="region of interest" description="Disordered" evidence="2">
    <location>
        <begin position="1"/>
        <end position="36"/>
    </location>
</feature>
<keyword evidence="4" id="KW-1185">Reference proteome</keyword>
<feature type="coiled-coil region" evidence="1">
    <location>
        <begin position="310"/>
        <end position="350"/>
    </location>
</feature>
<evidence type="ECO:0000256" key="2">
    <source>
        <dbReference type="SAM" id="MobiDB-lite"/>
    </source>
</evidence>